<evidence type="ECO:0000313" key="3">
    <source>
        <dbReference type="Proteomes" id="UP000033664"/>
    </source>
</evidence>
<dbReference type="GeneID" id="58227628"/>
<reference evidence="2 3" key="1">
    <citation type="journal article" date="2015" name="BMC Genomics">
        <title>Genome mining reveals unlocked bioactive potential of marine Gram-negative bacteria.</title>
        <authorList>
            <person name="Machado H."/>
            <person name="Sonnenschein E.C."/>
            <person name="Melchiorsen J."/>
            <person name="Gram L."/>
        </authorList>
    </citation>
    <scope>NUCLEOTIDE SEQUENCE [LARGE SCALE GENOMIC DNA]</scope>
    <source>
        <strain evidence="2 3">S3137</strain>
    </source>
</reference>
<feature type="domain" description="Large polyvalent protein-associated" evidence="1">
    <location>
        <begin position="183"/>
        <end position="256"/>
    </location>
</feature>
<evidence type="ECO:0000259" key="1">
    <source>
        <dbReference type="Pfam" id="PF18796"/>
    </source>
</evidence>
<dbReference type="eggNOG" id="COG1040">
    <property type="taxonomic scope" value="Bacteria"/>
</dbReference>
<dbReference type="RefSeq" id="WP_045978650.1">
    <property type="nucleotide sequence ID" value="NZ_JXXY01000004.1"/>
</dbReference>
<dbReference type="AlphaFoldDB" id="A0A0F4Q4H2"/>
<organism evidence="2 3">
    <name type="scientific">Pseudoalteromonas ruthenica</name>
    <dbReference type="NCBI Taxonomy" id="151081"/>
    <lineage>
        <taxon>Bacteria</taxon>
        <taxon>Pseudomonadati</taxon>
        <taxon>Pseudomonadota</taxon>
        <taxon>Gammaproteobacteria</taxon>
        <taxon>Alteromonadales</taxon>
        <taxon>Pseudoalteromonadaceae</taxon>
        <taxon>Pseudoalteromonas</taxon>
    </lineage>
</organism>
<dbReference type="OrthoDB" id="343736at2"/>
<dbReference type="Proteomes" id="UP000033664">
    <property type="component" value="Unassembled WGS sequence"/>
</dbReference>
<dbReference type="Pfam" id="PF18796">
    <property type="entry name" value="LPD1"/>
    <property type="match status" value="1"/>
</dbReference>
<dbReference type="InterPro" id="IPR041047">
    <property type="entry name" value="LPD1"/>
</dbReference>
<sequence>MSQLMAKKYRRGPDYRFGVDVDFAEVRATFGFRAISLGRWVSAEECQRAANLVYDALADLTQILAIPPEAIGLRQTLTLAFGQGGQLGVQAHYQSTTRTLALAKNAGCGALAHEWWHAFDHYISRFLFTSQVSRLAFASKLWLTREDINTHPMNQALNSLFRHLFLDASAHHSSDYMKRAIDLDNSAGRLYFAMPEELSARAFEHYIQSHTLQNQYLVNGTKQGELAKLGGYPTDDEARLLAPYFSRYFAILGQALSRSHDAD</sequence>
<keyword evidence="3" id="KW-1185">Reference proteome</keyword>
<gene>
    <name evidence="2" type="ORF">TW72_03900</name>
</gene>
<name>A0A0F4Q4H2_9GAMM</name>
<dbReference type="NCBIfam" id="NF041907">
    <property type="entry name" value="CLCA_X"/>
    <property type="match status" value="1"/>
</dbReference>
<dbReference type="EMBL" id="JXXZ01000003">
    <property type="protein sequence ID" value="KJZ01427.1"/>
    <property type="molecule type" value="Genomic_DNA"/>
</dbReference>
<comment type="caution">
    <text evidence="2">The sequence shown here is derived from an EMBL/GenBank/DDBJ whole genome shotgun (WGS) entry which is preliminary data.</text>
</comment>
<evidence type="ECO:0000313" key="2">
    <source>
        <dbReference type="EMBL" id="KJZ01427.1"/>
    </source>
</evidence>
<proteinExistence type="predicted"/>
<accession>A0A0F4Q4H2</accession>
<protein>
    <recommendedName>
        <fullName evidence="1">Large polyvalent protein-associated domain-containing protein</fullName>
    </recommendedName>
</protein>